<dbReference type="Proteomes" id="UP000666369">
    <property type="component" value="Unassembled WGS sequence"/>
</dbReference>
<evidence type="ECO:0000256" key="1">
    <source>
        <dbReference type="SAM" id="SignalP"/>
    </source>
</evidence>
<dbReference type="EMBL" id="JAADJT010000003">
    <property type="protein sequence ID" value="NGZ84294.1"/>
    <property type="molecule type" value="Genomic_DNA"/>
</dbReference>
<evidence type="ECO:0000313" key="4">
    <source>
        <dbReference type="Proteomes" id="UP000666369"/>
    </source>
</evidence>
<feature type="domain" description="DUF6265" evidence="2">
    <location>
        <begin position="34"/>
        <end position="140"/>
    </location>
</feature>
<evidence type="ECO:0000313" key="3">
    <source>
        <dbReference type="EMBL" id="NGZ84294.1"/>
    </source>
</evidence>
<comment type="caution">
    <text evidence="3">The sequence shown here is derived from an EMBL/GenBank/DDBJ whole genome shotgun (WGS) entry which is preliminary data.</text>
</comment>
<evidence type="ECO:0000259" key="2">
    <source>
        <dbReference type="Pfam" id="PF19780"/>
    </source>
</evidence>
<gene>
    <name evidence="3" type="ORF">GW587_08495</name>
</gene>
<proteinExistence type="predicted"/>
<feature type="signal peptide" evidence="1">
    <location>
        <begin position="1"/>
        <end position="26"/>
    </location>
</feature>
<dbReference type="RefSeq" id="WP_166101056.1">
    <property type="nucleotide sequence ID" value="NZ_JAADJT010000003.1"/>
</dbReference>
<keyword evidence="4" id="KW-1185">Reference proteome</keyword>
<reference evidence="3 4" key="1">
    <citation type="submission" date="2020-01" db="EMBL/GenBank/DDBJ databases">
        <authorList>
            <person name="Lee S.D."/>
        </authorList>
    </citation>
    <scope>NUCLEOTIDE SEQUENCE [LARGE SCALE GENOMIC DNA]</scope>
    <source>
        <strain evidence="3 4">SAP-35</strain>
    </source>
</reference>
<sequence length="164" mass="17667">MNRRPGFARHVAALLAACGMLPVLHAAPLEQLGWLAGCWNAVGGEPGSGEQWTSPAGGAMLGMSRTIKGGKLKTYEFMRIAATDDGTAVFHAQPAGQPAASFSAIKLDATEVVFENLQHDFPQRVIYRFEAPERLHASIEGTLKGALKRIEFPLVRAACQVQIR</sequence>
<accession>A0ABX0FIA8</accession>
<protein>
    <recommendedName>
        <fullName evidence="2">DUF6265 domain-containing protein</fullName>
    </recommendedName>
</protein>
<dbReference type="InterPro" id="IPR046232">
    <property type="entry name" value="DUF6265"/>
</dbReference>
<organism evidence="3 4">
    <name type="scientific">Duganella aceris</name>
    <dbReference type="NCBI Taxonomy" id="2703883"/>
    <lineage>
        <taxon>Bacteria</taxon>
        <taxon>Pseudomonadati</taxon>
        <taxon>Pseudomonadota</taxon>
        <taxon>Betaproteobacteria</taxon>
        <taxon>Burkholderiales</taxon>
        <taxon>Oxalobacteraceae</taxon>
        <taxon>Telluria group</taxon>
        <taxon>Duganella</taxon>
    </lineage>
</organism>
<feature type="chain" id="PRO_5046403209" description="DUF6265 domain-containing protein" evidence="1">
    <location>
        <begin position="27"/>
        <end position="164"/>
    </location>
</feature>
<dbReference type="Pfam" id="PF19780">
    <property type="entry name" value="DUF6265"/>
    <property type="match status" value="1"/>
</dbReference>
<keyword evidence="1" id="KW-0732">Signal</keyword>
<name>A0ABX0FIA8_9BURK</name>
<reference evidence="4" key="2">
    <citation type="submission" date="2023-07" db="EMBL/GenBank/DDBJ databases">
        <title>Duganella aceri sp. nov., isolated from tree sap.</title>
        <authorList>
            <person name="Kim I.S."/>
        </authorList>
    </citation>
    <scope>NUCLEOTIDE SEQUENCE [LARGE SCALE GENOMIC DNA]</scope>
    <source>
        <strain evidence="4">SAP-35</strain>
    </source>
</reference>